<accession>M0K0G4</accession>
<comment type="caution">
    <text evidence="1">The sequence shown here is derived from an EMBL/GenBank/DDBJ whole genome shotgun (WGS) entry which is preliminary data.</text>
</comment>
<reference evidence="1 2" key="1">
    <citation type="journal article" date="2014" name="PLoS Genet.">
        <title>Phylogenetically driven sequencing of extremely halophilic archaea reveals strategies for static and dynamic osmo-response.</title>
        <authorList>
            <person name="Becker E.A."/>
            <person name="Seitzer P.M."/>
            <person name="Tritt A."/>
            <person name="Larsen D."/>
            <person name="Krusor M."/>
            <person name="Yao A.I."/>
            <person name="Wu D."/>
            <person name="Madern D."/>
            <person name="Eisen J.A."/>
            <person name="Darling A.E."/>
            <person name="Facciotti M.T."/>
        </authorList>
    </citation>
    <scope>NUCLEOTIDE SEQUENCE [LARGE SCALE GENOMIC DNA]</scope>
    <source>
        <strain evidence="1 2">JCM 13557</strain>
    </source>
</reference>
<evidence type="ECO:0000313" key="2">
    <source>
        <dbReference type="Proteomes" id="UP000011623"/>
    </source>
</evidence>
<dbReference type="Proteomes" id="UP000011623">
    <property type="component" value="Unassembled WGS sequence"/>
</dbReference>
<organism evidence="1 2">
    <name type="scientific">Haloarcula amylolytica JCM 13557</name>
    <dbReference type="NCBI Taxonomy" id="1227452"/>
    <lineage>
        <taxon>Archaea</taxon>
        <taxon>Methanobacteriati</taxon>
        <taxon>Methanobacteriota</taxon>
        <taxon>Stenosarchaea group</taxon>
        <taxon>Halobacteria</taxon>
        <taxon>Halobacteriales</taxon>
        <taxon>Haloarculaceae</taxon>
        <taxon>Haloarcula</taxon>
    </lineage>
</organism>
<protein>
    <submittedName>
        <fullName evidence="1">Uncharacterized protein</fullName>
    </submittedName>
</protein>
<evidence type="ECO:0000313" key="1">
    <source>
        <dbReference type="EMBL" id="EMA13350.1"/>
    </source>
</evidence>
<dbReference type="EMBL" id="AOLW01000073">
    <property type="protein sequence ID" value="EMA13350.1"/>
    <property type="molecule type" value="Genomic_DNA"/>
</dbReference>
<gene>
    <name evidence="1" type="ORF">C442_20911</name>
</gene>
<sequence length="83" mass="9518">MSDSSRNKSIEVTLCTQVVLLNKSIGVRLFDVAIGVRFFSSCIRIYDRIDKNEDTKPYETDTSPLHDLSADSFRLSFCRQGYF</sequence>
<keyword evidence="2" id="KW-1185">Reference proteome</keyword>
<dbReference type="AlphaFoldDB" id="M0K0G4"/>
<name>M0K0G4_9EURY</name>
<proteinExistence type="predicted"/>